<dbReference type="Pfam" id="PF14214">
    <property type="entry name" value="Helitron_like_N"/>
    <property type="match status" value="1"/>
</dbReference>
<evidence type="ECO:0000313" key="4">
    <source>
        <dbReference type="Proteomes" id="UP000031192"/>
    </source>
</evidence>
<evidence type="ECO:0000259" key="1">
    <source>
        <dbReference type="Pfam" id="PF14214"/>
    </source>
</evidence>
<accession>A0A0B4GN41</accession>
<organism evidence="3 4">
    <name type="scientific">Metarhizium guizhouense (strain ARSEF 977)</name>
    <dbReference type="NCBI Taxonomy" id="1276136"/>
    <lineage>
        <taxon>Eukaryota</taxon>
        <taxon>Fungi</taxon>
        <taxon>Dikarya</taxon>
        <taxon>Ascomycota</taxon>
        <taxon>Pezizomycotina</taxon>
        <taxon>Sordariomycetes</taxon>
        <taxon>Hypocreomycetidae</taxon>
        <taxon>Hypocreales</taxon>
        <taxon>Clavicipitaceae</taxon>
        <taxon>Metarhizium</taxon>
    </lineage>
</organism>
<dbReference type="GO" id="GO:0004386">
    <property type="term" value="F:helicase activity"/>
    <property type="evidence" value="ECO:0007669"/>
    <property type="project" value="UniProtKB-KW"/>
</dbReference>
<dbReference type="EMBL" id="AZNH01000200">
    <property type="protein sequence ID" value="KID81127.1"/>
    <property type="molecule type" value="Genomic_DNA"/>
</dbReference>
<gene>
    <name evidence="3" type="ORF">MGU_11495</name>
</gene>
<keyword evidence="4" id="KW-1185">Reference proteome</keyword>
<reference evidence="3 4" key="1">
    <citation type="journal article" date="2014" name="Proc. Natl. Acad. Sci. U.S.A.">
        <title>Trajectory and genomic determinants of fungal-pathogen speciation and host adaptation.</title>
        <authorList>
            <person name="Hu X."/>
            <person name="Xiao G."/>
            <person name="Zheng P."/>
            <person name="Shang Y."/>
            <person name="Su Y."/>
            <person name="Zhang X."/>
            <person name="Liu X."/>
            <person name="Zhan S."/>
            <person name="St Leger R.J."/>
            <person name="Wang C."/>
        </authorList>
    </citation>
    <scope>NUCLEOTIDE SEQUENCE [LARGE SCALE GENOMIC DNA]</scope>
    <source>
        <strain evidence="3 4">ARSEF 977</strain>
    </source>
</reference>
<dbReference type="HOGENOM" id="CLU_001613_8_4_1"/>
<dbReference type="Proteomes" id="UP000031192">
    <property type="component" value="Unassembled WGS sequence"/>
</dbReference>
<dbReference type="InterPro" id="IPR046700">
    <property type="entry name" value="DUF6570"/>
</dbReference>
<evidence type="ECO:0000259" key="2">
    <source>
        <dbReference type="Pfam" id="PF20209"/>
    </source>
</evidence>
<keyword evidence="3" id="KW-0347">Helicase</keyword>
<comment type="caution">
    <text evidence="3">The sequence shown here is derived from an EMBL/GenBank/DDBJ whole genome shotgun (WGS) entry which is preliminary data.</text>
</comment>
<dbReference type="AlphaFoldDB" id="A0A0B4GN41"/>
<evidence type="ECO:0000313" key="3">
    <source>
        <dbReference type="EMBL" id="KID81127.1"/>
    </source>
</evidence>
<feature type="domain" description="Helitron helicase-like" evidence="1">
    <location>
        <begin position="284"/>
        <end position="475"/>
    </location>
</feature>
<feature type="domain" description="DUF6570" evidence="2">
    <location>
        <begin position="34"/>
        <end position="165"/>
    </location>
</feature>
<keyword evidence="3" id="KW-0067">ATP-binding</keyword>
<dbReference type="InterPro" id="IPR025476">
    <property type="entry name" value="Helitron_helicase-like"/>
</dbReference>
<sequence length="733" mass="83573">MEYCVRCRERWFSMDLRSETCDACFLRDKGSQFPFLMSADNDMDPGEIPAHLPALTQVEEMIIARSHVQMFVHRYRGHQYHYSGHCVSFMQNNVKTVDALPNLPSELDIVVLRPSDQVVEDDPGYRPQFRADFRVRRGHVLTWLHYLKANHPDYRWIKISPARLDTLPVDDDVSSSFPSIIDESVVEKPSGVGPPVTADLPPPNSQSMVPNLNIGTTEVGLLLASISGRAPLPPGLPAPSIRSTPLDEAAGRERIFAMAFPTLYPTGRADFNTARERKIDLNDYARHLMCYHDGRFGRHPRWRFLIFNLLMRRRASSSARFYVSKASGLKDLTREELMEALQTDESLLPQIVRQGSKLTGTRPFWRNKGTSLQAQARFLTPSMSPVFVTLSAADMQWEDLHRHFPGYSTVAVENDRSRRQFIWDMVQNHAHIVAHYLDIRFRLFKEHVLRPFFGYVDEWSRYEWQARGSGHLHCLFWIPSAPPLDVTTAEARAQFAQYWGANITAWNPDQLRPPDARNPASLHRKDVTNTADQFAAFLNRLQVHSTCRVPYCLRPKKGSEAPPSCRFFFPRPLFPDPVVTQEINHKGWLFSPSRNQANLNQCTPLLTIGWMANTDIQPPTSLHAVLSYIGKYVSKPEKLSLSYIELQSQVMPYINDRAPLLSFVSRMLNKLIGERDWSAQEVSHILLQIPVQDSSRGVVSLDCRPEETQDDLIVLNLGIFQPGDLSCGGIETV</sequence>
<dbReference type="Pfam" id="PF20209">
    <property type="entry name" value="DUF6570"/>
    <property type="match status" value="1"/>
</dbReference>
<keyword evidence="3" id="KW-0547">Nucleotide-binding</keyword>
<name>A0A0B4GN41_METGA</name>
<protein>
    <submittedName>
        <fullName evidence="3">ATP-dependent DNA helicase PIF1</fullName>
    </submittedName>
</protein>
<proteinExistence type="predicted"/>
<keyword evidence="3" id="KW-0378">Hydrolase</keyword>